<organism evidence="2 3">
    <name type="scientific">Limnobaculum xujianqingii</name>
    <dbReference type="NCBI Taxonomy" id="2738837"/>
    <lineage>
        <taxon>Bacteria</taxon>
        <taxon>Pseudomonadati</taxon>
        <taxon>Pseudomonadota</taxon>
        <taxon>Gammaproteobacteria</taxon>
        <taxon>Enterobacterales</taxon>
        <taxon>Budviciaceae</taxon>
        <taxon>Limnobaculum</taxon>
    </lineage>
</organism>
<evidence type="ECO:0000313" key="2">
    <source>
        <dbReference type="EMBL" id="MBK5175081.1"/>
    </source>
</evidence>
<gene>
    <name evidence="2" type="ORF">I2492_01910</name>
    <name evidence="1" type="ORF">I2493_01910</name>
</gene>
<evidence type="ECO:0000313" key="1">
    <source>
        <dbReference type="EMBL" id="MBK5071772.1"/>
    </source>
</evidence>
<dbReference type="EMBL" id="JADRCQ010000001">
    <property type="protein sequence ID" value="MBK5071772.1"/>
    <property type="molecule type" value="Genomic_DNA"/>
</dbReference>
<reference evidence="2 4" key="1">
    <citation type="submission" date="2020-11" db="EMBL/GenBank/DDBJ databases">
        <title>Insectihabitans protaetiae gen. nov. sp. nov. and Insectihabitans allomyrinae sp. nov., isolated from larvae of Protaetia brevitarsis seulensis and Allomyrina dichotoma, respectively.</title>
        <authorList>
            <person name="Lee S.D."/>
            <person name="Byeon Y.-S."/>
            <person name="Kim S.-M."/>
            <person name="Yang H.L."/>
            <person name="Kim I.S."/>
        </authorList>
    </citation>
    <scope>NUCLEOTIDE SEQUENCE</scope>
    <source>
        <strain evidence="2">CWB-B4</strain>
        <strain evidence="1 4">CWB-B43</strain>
    </source>
</reference>
<dbReference type="AlphaFoldDB" id="A0A9D7AFK2"/>
<comment type="caution">
    <text evidence="2">The sequence shown here is derived from an EMBL/GenBank/DDBJ whole genome shotgun (WGS) entry which is preliminary data.</text>
</comment>
<sequence length="126" mass="14175">MGIYGNTAVEVVKNYSDGQDLHIEWSNQVSKFTSSKSSIEKSCPKCTFLGLCEEGLVVGIPKRKYLDLGNKNKNHAIMLYRIFKKKSELSSCELHKLYVIERGASLTNNGQADILVSLYKENLLNE</sequence>
<accession>A0A9D7AFK2</accession>
<evidence type="ECO:0000313" key="3">
    <source>
        <dbReference type="Proteomes" id="UP000807542"/>
    </source>
</evidence>
<proteinExistence type="predicted"/>
<dbReference type="Proteomes" id="UP001296969">
    <property type="component" value="Unassembled WGS sequence"/>
</dbReference>
<keyword evidence="4" id="KW-1185">Reference proteome</keyword>
<protein>
    <submittedName>
        <fullName evidence="2">Uncharacterized protein</fullName>
    </submittedName>
</protein>
<dbReference type="RefSeq" id="WP_228397067.1">
    <property type="nucleotide sequence ID" value="NZ_JADRCP010000001.1"/>
</dbReference>
<dbReference type="Pfam" id="PF22399">
    <property type="entry name" value="DUF6979"/>
    <property type="match status" value="1"/>
</dbReference>
<evidence type="ECO:0000313" key="4">
    <source>
        <dbReference type="Proteomes" id="UP001296969"/>
    </source>
</evidence>
<name>A0A9D7AFK2_9GAMM</name>
<dbReference type="InterPro" id="IPR053917">
    <property type="entry name" value="DUF6979"/>
</dbReference>
<dbReference type="Proteomes" id="UP000807542">
    <property type="component" value="Unassembled WGS sequence"/>
</dbReference>
<dbReference type="EMBL" id="JADRCP010000001">
    <property type="protein sequence ID" value="MBK5175081.1"/>
    <property type="molecule type" value="Genomic_DNA"/>
</dbReference>